<gene>
    <name evidence="2" type="ORF">LSH36_186g02040</name>
</gene>
<evidence type="ECO:0000313" key="2">
    <source>
        <dbReference type="EMBL" id="KAK2157702.1"/>
    </source>
</evidence>
<feature type="transmembrane region" description="Helical" evidence="1">
    <location>
        <begin position="105"/>
        <end position="125"/>
    </location>
</feature>
<keyword evidence="1" id="KW-0812">Transmembrane</keyword>
<evidence type="ECO:0000313" key="3">
    <source>
        <dbReference type="Proteomes" id="UP001208570"/>
    </source>
</evidence>
<reference evidence="2" key="1">
    <citation type="journal article" date="2023" name="Mol. Biol. Evol.">
        <title>Third-Generation Sequencing Reveals the Adaptive Role of the Epigenome in Three Deep-Sea Polychaetes.</title>
        <authorList>
            <person name="Perez M."/>
            <person name="Aroh O."/>
            <person name="Sun Y."/>
            <person name="Lan Y."/>
            <person name="Juniper S.K."/>
            <person name="Young C.R."/>
            <person name="Angers B."/>
            <person name="Qian P.Y."/>
        </authorList>
    </citation>
    <scope>NUCLEOTIDE SEQUENCE</scope>
    <source>
        <strain evidence="2">P08H-3</strain>
    </source>
</reference>
<accession>A0AAD9N5D9</accession>
<proteinExistence type="predicted"/>
<organism evidence="2 3">
    <name type="scientific">Paralvinella palmiformis</name>
    <dbReference type="NCBI Taxonomy" id="53620"/>
    <lineage>
        <taxon>Eukaryota</taxon>
        <taxon>Metazoa</taxon>
        <taxon>Spiralia</taxon>
        <taxon>Lophotrochozoa</taxon>
        <taxon>Annelida</taxon>
        <taxon>Polychaeta</taxon>
        <taxon>Sedentaria</taxon>
        <taxon>Canalipalpata</taxon>
        <taxon>Terebellida</taxon>
        <taxon>Terebelliformia</taxon>
        <taxon>Alvinellidae</taxon>
        <taxon>Paralvinella</taxon>
    </lineage>
</organism>
<comment type="caution">
    <text evidence="2">The sequence shown here is derived from an EMBL/GenBank/DDBJ whole genome shotgun (WGS) entry which is preliminary data.</text>
</comment>
<dbReference type="Proteomes" id="UP001208570">
    <property type="component" value="Unassembled WGS sequence"/>
</dbReference>
<dbReference type="EMBL" id="JAODUP010000186">
    <property type="protein sequence ID" value="KAK2157702.1"/>
    <property type="molecule type" value="Genomic_DNA"/>
</dbReference>
<sequence>MTRLHRDREGYVILVPPEEVLAAVQKRSCLRGKFSPELPRDNLGTPGGSSEKKFPPCCGRIQNNLTNIVNQRCRYRDRHKVDKTWRIQPILDNIITHQEVNKMTWYVRVVAVPFMLSLIALQLSLPIIEARSSIGLGIAGALGGLGKQNSDEPHIRVKLPGGEVREYIWGSVKPFIWHYVCRLCAHLPDRCHGDTNFCGTMVCIVRR</sequence>
<name>A0AAD9N5D9_9ANNE</name>
<keyword evidence="1" id="KW-1133">Transmembrane helix</keyword>
<keyword evidence="1" id="KW-0472">Membrane</keyword>
<protein>
    <submittedName>
        <fullName evidence="2">Uncharacterized protein</fullName>
    </submittedName>
</protein>
<evidence type="ECO:0000256" key="1">
    <source>
        <dbReference type="SAM" id="Phobius"/>
    </source>
</evidence>
<keyword evidence="3" id="KW-1185">Reference proteome</keyword>
<dbReference type="AlphaFoldDB" id="A0AAD9N5D9"/>